<evidence type="ECO:0000256" key="1">
    <source>
        <dbReference type="ARBA" id="ARBA00004123"/>
    </source>
</evidence>
<dbReference type="PROSITE" id="PS00036">
    <property type="entry name" value="BZIP_BASIC"/>
    <property type="match status" value="1"/>
</dbReference>
<evidence type="ECO:0000259" key="7">
    <source>
        <dbReference type="PROSITE" id="PS50217"/>
    </source>
</evidence>
<feature type="region of interest" description="Disordered" evidence="6">
    <location>
        <begin position="106"/>
        <end position="176"/>
    </location>
</feature>
<dbReference type="CDD" id="cd14702">
    <property type="entry name" value="bZIP_plant_GBF1"/>
    <property type="match status" value="1"/>
</dbReference>
<sequence length="216" mass="23923">MLRLPGLTHQLTSFFPPFRLLRPPAAQKEATFARMEGGGGGGGDPGAYAARLKRNLDLYCAAVAKSMESKSQESSFGYLDSQASDTSQLGCQASFNGYGPTRITNSGVIYDDDDQCKPDNSGTSKEHSDDDGDIEENADPANAKRMRRMLSNRESARRSRKRRQTHLNDLESQVSQLRSENASLLKRLADMTQKYKLSTTENSSLQADMDTMRRKV</sequence>
<dbReference type="GO" id="GO:0005634">
    <property type="term" value="C:nucleus"/>
    <property type="evidence" value="ECO:0007669"/>
    <property type="project" value="UniProtKB-SubCell"/>
</dbReference>
<keyword evidence="3" id="KW-0238">DNA-binding</keyword>
<dbReference type="GO" id="GO:0003700">
    <property type="term" value="F:DNA-binding transcription factor activity"/>
    <property type="evidence" value="ECO:0007669"/>
    <property type="project" value="InterPro"/>
</dbReference>
<dbReference type="SMART" id="SM00338">
    <property type="entry name" value="BRLZ"/>
    <property type="match status" value="1"/>
</dbReference>
<accession>A0A8J5RHC1</accession>
<dbReference type="PANTHER" id="PTHR46408:SF2">
    <property type="entry name" value="OS12G0601800 PROTEIN"/>
    <property type="match status" value="1"/>
</dbReference>
<dbReference type="PROSITE" id="PS50217">
    <property type="entry name" value="BZIP"/>
    <property type="match status" value="1"/>
</dbReference>
<comment type="caution">
    <text evidence="8">The sequence shown here is derived from an EMBL/GenBank/DDBJ whole genome shotgun (WGS) entry which is preliminary data.</text>
</comment>
<dbReference type="PANTHER" id="PTHR46408">
    <property type="entry name" value="BASIC LEUCINE ZIPPER 63"/>
    <property type="match status" value="1"/>
</dbReference>
<dbReference type="InterPro" id="IPR045314">
    <property type="entry name" value="bZIP_plant_GBF1"/>
</dbReference>
<gene>
    <name evidence="8" type="ORF">GUJ93_ZPchr0009g666</name>
</gene>
<feature type="domain" description="BZIP" evidence="7">
    <location>
        <begin position="142"/>
        <end position="205"/>
    </location>
</feature>
<evidence type="ECO:0000256" key="5">
    <source>
        <dbReference type="ARBA" id="ARBA00023242"/>
    </source>
</evidence>
<keyword evidence="2" id="KW-0805">Transcription regulation</keyword>
<evidence type="ECO:0000313" key="8">
    <source>
        <dbReference type="EMBL" id="KAG8049183.1"/>
    </source>
</evidence>
<feature type="compositionally biased region" description="Acidic residues" evidence="6">
    <location>
        <begin position="129"/>
        <end position="138"/>
    </location>
</feature>
<dbReference type="FunFam" id="1.20.5.170:FF:000020">
    <property type="entry name" value="BZIP transcription factor"/>
    <property type="match status" value="1"/>
</dbReference>
<evidence type="ECO:0000256" key="6">
    <source>
        <dbReference type="SAM" id="MobiDB-lite"/>
    </source>
</evidence>
<dbReference type="InterPro" id="IPR004827">
    <property type="entry name" value="bZIP"/>
</dbReference>
<dbReference type="AlphaFoldDB" id="A0A8J5RHC1"/>
<reference evidence="8" key="1">
    <citation type="journal article" date="2021" name="bioRxiv">
        <title>Whole Genome Assembly and Annotation of Northern Wild Rice, Zizania palustris L., Supports a Whole Genome Duplication in the Zizania Genus.</title>
        <authorList>
            <person name="Haas M."/>
            <person name="Kono T."/>
            <person name="Macchietto M."/>
            <person name="Millas R."/>
            <person name="McGilp L."/>
            <person name="Shao M."/>
            <person name="Duquette J."/>
            <person name="Hirsch C.N."/>
            <person name="Kimball J."/>
        </authorList>
    </citation>
    <scope>NUCLEOTIDE SEQUENCE</scope>
    <source>
        <tissue evidence="8">Fresh leaf tissue</tissue>
    </source>
</reference>
<keyword evidence="4" id="KW-0804">Transcription</keyword>
<dbReference type="Pfam" id="PF00170">
    <property type="entry name" value="bZIP_1"/>
    <property type="match status" value="1"/>
</dbReference>
<dbReference type="OrthoDB" id="664875at2759"/>
<evidence type="ECO:0000256" key="3">
    <source>
        <dbReference type="ARBA" id="ARBA00023125"/>
    </source>
</evidence>
<dbReference type="GO" id="GO:0003677">
    <property type="term" value="F:DNA binding"/>
    <property type="evidence" value="ECO:0007669"/>
    <property type="project" value="UniProtKB-KW"/>
</dbReference>
<name>A0A8J5RHC1_ZIZPA</name>
<comment type="subcellular location">
    <subcellularLocation>
        <location evidence="1">Nucleus</location>
    </subcellularLocation>
</comment>
<reference evidence="8" key="2">
    <citation type="submission" date="2021-02" db="EMBL/GenBank/DDBJ databases">
        <authorList>
            <person name="Kimball J.A."/>
            <person name="Haas M.W."/>
            <person name="Macchietto M."/>
            <person name="Kono T."/>
            <person name="Duquette J."/>
            <person name="Shao M."/>
        </authorList>
    </citation>
    <scope>NUCLEOTIDE SEQUENCE</scope>
    <source>
        <tissue evidence="8">Fresh leaf tissue</tissue>
    </source>
</reference>
<dbReference type="EMBL" id="JAAALK010000289">
    <property type="protein sequence ID" value="KAG8049183.1"/>
    <property type="molecule type" value="Genomic_DNA"/>
</dbReference>
<protein>
    <recommendedName>
        <fullName evidence="7">BZIP domain-containing protein</fullName>
    </recommendedName>
</protein>
<evidence type="ECO:0000313" key="9">
    <source>
        <dbReference type="Proteomes" id="UP000729402"/>
    </source>
</evidence>
<evidence type="ECO:0000256" key="2">
    <source>
        <dbReference type="ARBA" id="ARBA00023015"/>
    </source>
</evidence>
<dbReference type="Proteomes" id="UP000729402">
    <property type="component" value="Unassembled WGS sequence"/>
</dbReference>
<organism evidence="8 9">
    <name type="scientific">Zizania palustris</name>
    <name type="common">Northern wild rice</name>
    <dbReference type="NCBI Taxonomy" id="103762"/>
    <lineage>
        <taxon>Eukaryota</taxon>
        <taxon>Viridiplantae</taxon>
        <taxon>Streptophyta</taxon>
        <taxon>Embryophyta</taxon>
        <taxon>Tracheophyta</taxon>
        <taxon>Spermatophyta</taxon>
        <taxon>Magnoliopsida</taxon>
        <taxon>Liliopsida</taxon>
        <taxon>Poales</taxon>
        <taxon>Poaceae</taxon>
        <taxon>BOP clade</taxon>
        <taxon>Oryzoideae</taxon>
        <taxon>Oryzeae</taxon>
        <taxon>Zizaniinae</taxon>
        <taxon>Zizania</taxon>
    </lineage>
</organism>
<keyword evidence="5" id="KW-0539">Nucleus</keyword>
<proteinExistence type="predicted"/>
<keyword evidence="9" id="KW-1185">Reference proteome</keyword>
<evidence type="ECO:0000256" key="4">
    <source>
        <dbReference type="ARBA" id="ARBA00023163"/>
    </source>
</evidence>